<organism evidence="2 3">
    <name type="scientific">Halobacterium salinarum</name>
    <name type="common">Halobacterium halobium</name>
    <dbReference type="NCBI Taxonomy" id="2242"/>
    <lineage>
        <taxon>Archaea</taxon>
        <taxon>Methanobacteriati</taxon>
        <taxon>Methanobacteriota</taxon>
        <taxon>Stenosarchaea group</taxon>
        <taxon>Halobacteria</taxon>
        <taxon>Halobacteriales</taxon>
        <taxon>Halobacteriaceae</taxon>
        <taxon>Halobacterium</taxon>
    </lineage>
</organism>
<dbReference type="GeneID" id="68695307"/>
<protein>
    <submittedName>
        <fullName evidence="2">Uncharacterized protein</fullName>
    </submittedName>
</protein>
<evidence type="ECO:0000313" key="2">
    <source>
        <dbReference type="EMBL" id="MBB6090891.1"/>
    </source>
</evidence>
<comment type="caution">
    <text evidence="2">The sequence shown here is derived from an EMBL/GenBank/DDBJ whole genome shotgun (WGS) entry which is preliminary data.</text>
</comment>
<dbReference type="AlphaFoldDB" id="A0A841HCV7"/>
<sequence length="284" mass="32607">MSENNPPMHSDSMPAVWPDPEESQIEVLLLGTYHMDNPGLDEVNVTADDVLTATRQAELQELVDRLEPFAPDRIGLERPWDRDDALNDTYAKYRDGEYVYGEEYDYESVHSDRNEPGTECRSEVVQVGFRLADRLGHDRVFPIDEHPPDSGDDPFEDRDRDSAQKTGVPVPDSEEMQRRSDDQLAASTIPEYLAWRNQEVRLRQNHLLMFDRGVRATGEAFGSPLALSYWYDRNIRIVRHLWEAIEEGDDRAMIVVGSGHIRVLRHLLTEAPMFCPVSPLPYLE</sequence>
<reference evidence="2" key="1">
    <citation type="submission" date="2020-08" db="EMBL/GenBank/DDBJ databases">
        <title>Genomic Encyclopedia of Type Strains, Phase IV (KMG-IV): sequencing the most valuable type-strain genomes for metagenomic binning, comparative biology and taxonomic classification.</title>
        <authorList>
            <person name="Goeker M."/>
        </authorList>
    </citation>
    <scope>NUCLEOTIDE SEQUENCE</scope>
    <source>
        <strain evidence="2">DSM 669</strain>
    </source>
</reference>
<dbReference type="RefSeq" id="WP_012289687.1">
    <property type="nucleotide sequence ID" value="NZ_CP146626.1"/>
</dbReference>
<accession>A0A841HCV7</accession>
<evidence type="ECO:0000313" key="3">
    <source>
        <dbReference type="Proteomes" id="UP000642919"/>
    </source>
</evidence>
<proteinExistence type="predicted"/>
<feature type="region of interest" description="Disordered" evidence="1">
    <location>
        <begin position="140"/>
        <end position="182"/>
    </location>
</feature>
<dbReference type="Pfam" id="PF18950">
    <property type="entry name" value="DUF5694"/>
    <property type="match status" value="1"/>
</dbReference>
<dbReference type="Proteomes" id="UP000642919">
    <property type="component" value="Unassembled WGS sequence"/>
</dbReference>
<name>A0A841HCV7_HALSI</name>
<dbReference type="InterPro" id="IPR043749">
    <property type="entry name" value="DUF5694"/>
</dbReference>
<evidence type="ECO:0000256" key="1">
    <source>
        <dbReference type="SAM" id="MobiDB-lite"/>
    </source>
</evidence>
<feature type="compositionally biased region" description="Basic and acidic residues" evidence="1">
    <location>
        <begin position="140"/>
        <end position="149"/>
    </location>
</feature>
<dbReference type="EMBL" id="JACHGX010000010">
    <property type="protein sequence ID" value="MBB6090891.1"/>
    <property type="molecule type" value="Genomic_DNA"/>
</dbReference>
<gene>
    <name evidence="2" type="ORF">HNR49_002277</name>
</gene>